<dbReference type="EMBL" id="JBHSDK010000005">
    <property type="protein sequence ID" value="MFC4334415.1"/>
    <property type="molecule type" value="Genomic_DNA"/>
</dbReference>
<gene>
    <name evidence="5" type="ORF">ACFPET_04290</name>
</gene>
<feature type="domain" description="Transglutaminase-like" evidence="4">
    <location>
        <begin position="65"/>
        <end position="129"/>
    </location>
</feature>
<dbReference type="Gene3D" id="2.40.128.150">
    <property type="entry name" value="Cysteine proteinases"/>
    <property type="match status" value="1"/>
</dbReference>
<comment type="similarity">
    <text evidence="1 2">Belongs to the arylamine N-acetyltransferase family.</text>
</comment>
<evidence type="ECO:0000313" key="5">
    <source>
        <dbReference type="EMBL" id="MFC4334415.1"/>
    </source>
</evidence>
<organism evidence="5 6">
    <name type="scientific">Salininema proteolyticum</name>
    <dbReference type="NCBI Taxonomy" id="1607685"/>
    <lineage>
        <taxon>Bacteria</taxon>
        <taxon>Bacillati</taxon>
        <taxon>Actinomycetota</taxon>
        <taxon>Actinomycetes</taxon>
        <taxon>Glycomycetales</taxon>
        <taxon>Glycomycetaceae</taxon>
        <taxon>Salininema</taxon>
    </lineage>
</organism>
<evidence type="ECO:0000256" key="1">
    <source>
        <dbReference type="ARBA" id="ARBA00006547"/>
    </source>
</evidence>
<evidence type="ECO:0000256" key="2">
    <source>
        <dbReference type="RuleBase" id="RU003452"/>
    </source>
</evidence>
<evidence type="ECO:0000256" key="3">
    <source>
        <dbReference type="SAM" id="MobiDB-lite"/>
    </source>
</evidence>
<dbReference type="InterPro" id="IPR001447">
    <property type="entry name" value="Arylamine_N-AcTrfase"/>
</dbReference>
<proteinExistence type="inferred from homology"/>
<reference evidence="6" key="1">
    <citation type="journal article" date="2019" name="Int. J. Syst. Evol. Microbiol.">
        <title>The Global Catalogue of Microorganisms (GCM) 10K type strain sequencing project: providing services to taxonomists for standard genome sequencing and annotation.</title>
        <authorList>
            <consortium name="The Broad Institute Genomics Platform"/>
            <consortium name="The Broad Institute Genome Sequencing Center for Infectious Disease"/>
            <person name="Wu L."/>
            <person name="Ma J."/>
        </authorList>
    </citation>
    <scope>NUCLEOTIDE SEQUENCE [LARGE SCALE GENOMIC DNA]</scope>
    <source>
        <strain evidence="6">IBRC-M 10908</strain>
    </source>
</reference>
<protein>
    <submittedName>
        <fullName evidence="5">Arylamine N-acetyltransferase</fullName>
    </submittedName>
</protein>
<evidence type="ECO:0000259" key="4">
    <source>
        <dbReference type="SMART" id="SM00460"/>
    </source>
</evidence>
<dbReference type="PANTHER" id="PTHR11786">
    <property type="entry name" value="N-HYDROXYARYLAMINE O-ACETYLTRANSFERASE"/>
    <property type="match status" value="1"/>
</dbReference>
<feature type="region of interest" description="Disordered" evidence="3">
    <location>
        <begin position="273"/>
        <end position="336"/>
    </location>
</feature>
<dbReference type="SUPFAM" id="SSF54001">
    <property type="entry name" value="Cysteine proteinases"/>
    <property type="match status" value="1"/>
</dbReference>
<dbReference type="SMART" id="SM00460">
    <property type="entry name" value="TGc"/>
    <property type="match status" value="1"/>
</dbReference>
<dbReference type="RefSeq" id="WP_380618173.1">
    <property type="nucleotide sequence ID" value="NZ_JBHSDK010000005.1"/>
</dbReference>
<feature type="compositionally biased region" description="Polar residues" evidence="3">
    <location>
        <begin position="280"/>
        <end position="291"/>
    </location>
</feature>
<name>A0ABV8TVD0_9ACTN</name>
<dbReference type="Proteomes" id="UP001595823">
    <property type="component" value="Unassembled WGS sequence"/>
</dbReference>
<dbReference type="PRINTS" id="PR01543">
    <property type="entry name" value="ANATRNSFRASE"/>
</dbReference>
<keyword evidence="6" id="KW-1185">Reference proteome</keyword>
<comment type="caution">
    <text evidence="5">The sequence shown here is derived from an EMBL/GenBank/DDBJ whole genome shotgun (WGS) entry which is preliminary data.</text>
</comment>
<sequence>MASMDDGQLRTYLDRVGLDGPVPATAEGLKRVHHAQLDSIPYENVDIQLGVPLRLDVEGVHRKMVVERKGGFCYEQNVLLAAALRAMGFEVEYLKGAVGRAVDGDGEWFNHMPLLVGFGGRTVVADTGLGTGFRDPFPVEDGPLLQGQMIHHLSREDGAWRFRLDRRLTDQTFDFTTDPRGLDDFLPKFHELQDSPESPFVKTLAVMKTGSRGVEMLRARTLTVYRAGEGKRQGLVESRDDFAAELRGRFGLELSGERLAALWDRAAEQHEAWRAEKGQSSRSLPEQSMPGTRTCAPPSALPEVTREARRAPVRRSPACRPGSTRSAGRACGGWGR</sequence>
<dbReference type="InterPro" id="IPR038765">
    <property type="entry name" value="Papain-like_cys_pep_sf"/>
</dbReference>
<dbReference type="Pfam" id="PF00797">
    <property type="entry name" value="Acetyltransf_2"/>
    <property type="match status" value="1"/>
</dbReference>
<dbReference type="Gene3D" id="3.30.2140.10">
    <property type="entry name" value="Arylamine N-acetyltransferase"/>
    <property type="match status" value="1"/>
</dbReference>
<dbReference type="PANTHER" id="PTHR11786:SF0">
    <property type="entry name" value="ARYLAMINE N-ACETYLTRANSFERASE 4-RELATED"/>
    <property type="match status" value="1"/>
</dbReference>
<evidence type="ECO:0000313" key="6">
    <source>
        <dbReference type="Proteomes" id="UP001595823"/>
    </source>
</evidence>
<accession>A0ABV8TVD0</accession>
<dbReference type="InterPro" id="IPR002931">
    <property type="entry name" value="Transglutaminase-like"/>
</dbReference>